<sequence>MSRDGVNARPAAAWAVLIAACCGVAKPAQAAIDVLPKVVEVEQSGKPVKIVNRGHDVEYVSISLSRLLNPGVPLEEERLQSIGDTEHPALYAYPFHLTLAPGQSKSVSLKPLAPVDRETDYRLRVKPEVRLLGGERREIAGGVVVKLGFSVLVRQLPAKPREKISVECDATGARFTATGNVRYRVSGVKVDGSVLPDFNVYPGTPIHRAGRSIAVPDAGTCETKENLPPRSGR</sequence>
<evidence type="ECO:0008006" key="4">
    <source>
        <dbReference type="Google" id="ProtNLM"/>
    </source>
</evidence>
<dbReference type="InterPro" id="IPR013783">
    <property type="entry name" value="Ig-like_fold"/>
</dbReference>
<protein>
    <recommendedName>
        <fullName evidence="4">Pili assembly chaperone N-terminal domain-containing protein</fullName>
    </recommendedName>
</protein>
<dbReference type="Gene3D" id="2.60.40.10">
    <property type="entry name" value="Immunoglobulins"/>
    <property type="match status" value="1"/>
</dbReference>
<keyword evidence="3" id="KW-1185">Reference proteome</keyword>
<gene>
    <name evidence="2" type="ORF">BGL_2c10660</name>
</gene>
<dbReference type="RefSeq" id="WP_226993769.1">
    <property type="nucleotide sequence ID" value="NZ_BSTO01000001.1"/>
</dbReference>
<feature type="chain" id="PRO_5002122228" description="Pili assembly chaperone N-terminal domain-containing protein" evidence="1">
    <location>
        <begin position="31"/>
        <end position="233"/>
    </location>
</feature>
<organism evidence="2 3">
    <name type="scientific">Burkholderia plantarii</name>
    <dbReference type="NCBI Taxonomy" id="41899"/>
    <lineage>
        <taxon>Bacteria</taxon>
        <taxon>Pseudomonadati</taxon>
        <taxon>Pseudomonadota</taxon>
        <taxon>Betaproteobacteria</taxon>
        <taxon>Burkholderiales</taxon>
        <taxon>Burkholderiaceae</taxon>
        <taxon>Burkholderia</taxon>
    </lineage>
</organism>
<evidence type="ECO:0000313" key="3">
    <source>
        <dbReference type="Proteomes" id="UP000031838"/>
    </source>
</evidence>
<dbReference type="KEGG" id="bgp:BGL_2c10660"/>
<name>A0A0B6S400_BURPL</name>
<dbReference type="HOGENOM" id="CLU_106308_0_0_4"/>
<dbReference type="PROSITE" id="PS51257">
    <property type="entry name" value="PROKAR_LIPOPROTEIN"/>
    <property type="match status" value="1"/>
</dbReference>
<reference evidence="3" key="1">
    <citation type="submission" date="2011-03" db="EMBL/GenBank/DDBJ databases">
        <authorList>
            <person name="Voget S."/>
            <person name="Streit W.R."/>
            <person name="Jaeger K.E."/>
            <person name="Daniel R."/>
        </authorList>
    </citation>
    <scope>NUCLEOTIDE SEQUENCE [LARGE SCALE GENOMIC DNA]</scope>
    <source>
        <strain evidence="3">PG1</strain>
    </source>
</reference>
<dbReference type="Proteomes" id="UP000031838">
    <property type="component" value="Chromosome 2"/>
</dbReference>
<proteinExistence type="predicted"/>
<evidence type="ECO:0000256" key="1">
    <source>
        <dbReference type="SAM" id="SignalP"/>
    </source>
</evidence>
<dbReference type="KEGG" id="bpla:bpln_2g11520"/>
<dbReference type="EMBL" id="CP002581">
    <property type="protein sequence ID" value="AJK49144.1"/>
    <property type="molecule type" value="Genomic_DNA"/>
</dbReference>
<dbReference type="AlphaFoldDB" id="A0A0B6S400"/>
<keyword evidence="1" id="KW-0732">Signal</keyword>
<evidence type="ECO:0000313" key="2">
    <source>
        <dbReference type="EMBL" id="AJK49144.1"/>
    </source>
</evidence>
<reference evidence="2 3" key="2">
    <citation type="journal article" date="2016" name="Appl. Microbiol. Biotechnol.">
        <title>Mutations improving production and secretion of extracellular lipase by Burkholderia glumae PG1.</title>
        <authorList>
            <person name="Knapp A."/>
            <person name="Voget S."/>
            <person name="Gao R."/>
            <person name="Zaburannyi N."/>
            <person name="Krysciak D."/>
            <person name="Breuer M."/>
            <person name="Hauer B."/>
            <person name="Streit W.R."/>
            <person name="Muller R."/>
            <person name="Daniel R."/>
            <person name="Jaeger K.E."/>
        </authorList>
    </citation>
    <scope>NUCLEOTIDE SEQUENCE [LARGE SCALE GENOMIC DNA]</scope>
    <source>
        <strain evidence="2 3">PG1</strain>
    </source>
</reference>
<accession>A0A0B6S400</accession>
<feature type="signal peptide" evidence="1">
    <location>
        <begin position="1"/>
        <end position="30"/>
    </location>
</feature>